<dbReference type="AlphaFoldDB" id="A0A131YSP7"/>
<protein>
    <submittedName>
        <fullName evidence="1">Lipocalin</fullName>
    </submittedName>
</protein>
<name>A0A131YSP7_RHIAP</name>
<reference evidence="1" key="1">
    <citation type="journal article" date="2016" name="Ticks Tick Borne Dis.">
        <title>De novo assembly and annotation of the salivary gland transcriptome of Rhipicephalus appendiculatus male and female ticks during blood feeding.</title>
        <authorList>
            <person name="de Castro M.H."/>
            <person name="de Klerk D."/>
            <person name="Pienaar R."/>
            <person name="Latif A.A."/>
            <person name="Rees D.J."/>
            <person name="Mans B.J."/>
        </authorList>
    </citation>
    <scope>NUCLEOTIDE SEQUENCE</scope>
    <source>
        <tissue evidence="1">Salivary glands</tissue>
    </source>
</reference>
<proteinExistence type="predicted"/>
<dbReference type="Gene3D" id="2.40.128.20">
    <property type="match status" value="1"/>
</dbReference>
<evidence type="ECO:0000313" key="1">
    <source>
        <dbReference type="EMBL" id="JAP81618.1"/>
    </source>
</evidence>
<accession>A0A131YSP7</accession>
<dbReference type="EMBL" id="GEDV01006939">
    <property type="protein sequence ID" value="JAP81618.1"/>
    <property type="molecule type" value="Transcribed_RNA"/>
</dbReference>
<sequence length="254" mass="29023">MCVLPFVWPVNFSFVRRRLCCSGYIEDGFELFAMLEDSSEDTSTSINFCKASMAPYIVSFSLLILSAVVIPSHVAAKQATTSAASTRRRRQPPLQFMASGFRYLNLTTLEYPGAVCIRAKTTNYDIKQQTYSQHMEVVYNLTRRQVYRTFVPMKPLTKPVRTFIAVNASENTTYAFRYTTQACAVINKQIKETGKEGVVLREGWELWVKENYLTKHEDIAVCRAQYNNLSQLKNSTAYKREDCDRGTHKVILVA</sequence>
<dbReference type="InterPro" id="IPR012674">
    <property type="entry name" value="Calycin"/>
</dbReference>
<organism evidence="1">
    <name type="scientific">Rhipicephalus appendiculatus</name>
    <name type="common">Brown ear tick</name>
    <dbReference type="NCBI Taxonomy" id="34631"/>
    <lineage>
        <taxon>Eukaryota</taxon>
        <taxon>Metazoa</taxon>
        <taxon>Ecdysozoa</taxon>
        <taxon>Arthropoda</taxon>
        <taxon>Chelicerata</taxon>
        <taxon>Arachnida</taxon>
        <taxon>Acari</taxon>
        <taxon>Parasitiformes</taxon>
        <taxon>Ixodida</taxon>
        <taxon>Ixodoidea</taxon>
        <taxon>Ixodidae</taxon>
        <taxon>Rhipicephalinae</taxon>
        <taxon>Rhipicephalus</taxon>
        <taxon>Rhipicephalus</taxon>
    </lineage>
</organism>